<evidence type="ECO:0000313" key="3">
    <source>
        <dbReference type="Proteomes" id="UP001595377"/>
    </source>
</evidence>
<sequence>MNANPFFGLFAVWIGWAGGFLLLYGLQATGCRAGWDGDMIGPISVLRLLLVAATAGVVLVLLALWRKAGREGPASSLARIAGLANGAAILATLCFAGVLWLRMCT</sequence>
<feature type="transmembrane region" description="Helical" evidence="1">
    <location>
        <begin position="6"/>
        <end position="24"/>
    </location>
</feature>
<evidence type="ECO:0000313" key="2">
    <source>
        <dbReference type="EMBL" id="MFC3073625.1"/>
    </source>
</evidence>
<name>A0ABV7DH17_9HYPH</name>
<evidence type="ECO:0008006" key="4">
    <source>
        <dbReference type="Google" id="ProtNLM"/>
    </source>
</evidence>
<dbReference type="EMBL" id="JBHRSP010000017">
    <property type="protein sequence ID" value="MFC3073625.1"/>
    <property type="molecule type" value="Genomic_DNA"/>
</dbReference>
<keyword evidence="3" id="KW-1185">Reference proteome</keyword>
<feature type="transmembrane region" description="Helical" evidence="1">
    <location>
        <begin position="45"/>
        <end position="65"/>
    </location>
</feature>
<organism evidence="2 3">
    <name type="scientific">Shinella pollutisoli</name>
    <dbReference type="NCBI Taxonomy" id="2250594"/>
    <lineage>
        <taxon>Bacteria</taxon>
        <taxon>Pseudomonadati</taxon>
        <taxon>Pseudomonadota</taxon>
        <taxon>Alphaproteobacteria</taxon>
        <taxon>Hyphomicrobiales</taxon>
        <taxon>Rhizobiaceae</taxon>
        <taxon>Shinella</taxon>
    </lineage>
</organism>
<accession>A0ABV7DH17</accession>
<feature type="transmembrane region" description="Helical" evidence="1">
    <location>
        <begin position="77"/>
        <end position="101"/>
    </location>
</feature>
<proteinExistence type="predicted"/>
<keyword evidence="1" id="KW-0472">Membrane</keyword>
<dbReference type="Proteomes" id="UP001595377">
    <property type="component" value="Unassembled WGS sequence"/>
</dbReference>
<dbReference type="RefSeq" id="WP_257313454.1">
    <property type="nucleotide sequence ID" value="NZ_JANFDG010000004.1"/>
</dbReference>
<keyword evidence="1" id="KW-0812">Transmembrane</keyword>
<evidence type="ECO:0000256" key="1">
    <source>
        <dbReference type="SAM" id="Phobius"/>
    </source>
</evidence>
<keyword evidence="1" id="KW-1133">Transmembrane helix</keyword>
<comment type="caution">
    <text evidence="2">The sequence shown here is derived from an EMBL/GenBank/DDBJ whole genome shotgun (WGS) entry which is preliminary data.</text>
</comment>
<gene>
    <name evidence="2" type="ORF">ACFOHH_10950</name>
</gene>
<reference evidence="3" key="1">
    <citation type="journal article" date="2019" name="Int. J. Syst. Evol. Microbiol.">
        <title>The Global Catalogue of Microorganisms (GCM) 10K type strain sequencing project: providing services to taxonomists for standard genome sequencing and annotation.</title>
        <authorList>
            <consortium name="The Broad Institute Genomics Platform"/>
            <consortium name="The Broad Institute Genome Sequencing Center for Infectious Disease"/>
            <person name="Wu L."/>
            <person name="Ma J."/>
        </authorList>
    </citation>
    <scope>NUCLEOTIDE SEQUENCE [LARGE SCALE GENOMIC DNA]</scope>
    <source>
        <strain evidence="3">KCTC 52677</strain>
    </source>
</reference>
<protein>
    <recommendedName>
        <fullName evidence="4">Transmembrane protein</fullName>
    </recommendedName>
</protein>